<feature type="compositionally biased region" description="Low complexity" evidence="1">
    <location>
        <begin position="155"/>
        <end position="169"/>
    </location>
</feature>
<keyword evidence="3" id="KW-1185">Reference proteome</keyword>
<dbReference type="EMBL" id="ACPB03020096">
    <property type="status" value="NOT_ANNOTATED_CDS"/>
    <property type="molecule type" value="Genomic_DNA"/>
</dbReference>
<feature type="region of interest" description="Disordered" evidence="1">
    <location>
        <begin position="272"/>
        <end position="336"/>
    </location>
</feature>
<dbReference type="InParanoid" id="T1HA58"/>
<protein>
    <submittedName>
        <fullName evidence="2">Uncharacterized protein</fullName>
    </submittedName>
</protein>
<sequence>MKNVQSHDVDLAPPSGSYGVPSADIALPSPSALYGAPPLSPSGSYGLPLAVSSTSISLGSHSNIFSLPPIAPSTSYGVPSNSVGDGDVLGHTGHLGGHSDHSSAEGISFGHSGGAALNLGIAFGNSLEHSSSAGGGLGGHYLPPPSTGYGVPSDGQGVPSPSGSYGPPSNTYGVPEEGNFGVPLATCCGTPPPDLTPPIHKAPTLGLSYGVPSGKQIEGPNLQPKVPVKFREPVPKGLIEAIGESAEFKTTGHGRPFQGGTYIPPSVPEVPQPVSEELHGQHQEQHQHYQQHQLHGQHHHQEQHHHYSQNYQGHGSGTEVELSPSINLSPPGGFQTYGAPSEQSYNFASPSESIENSINHGAIIQSLGLANTDITKSQSIDLSNSLEIPTHILNGNAASYAVQIQGGGAANSHEHVLSNGLLQDILAAIEHQPATVQGVQPSFGGHAYGGEPIASASADVPVAEMKNDSPEALSAEESINRPNTLVNELALYFNPSHGQNVTETTTPPVDSSEPDIEPRQNRQPTSESDNQLSSINNKQPDGSSYVYFESPSNKYSYDLTTQATTVNR</sequence>
<feature type="compositionally biased region" description="Basic residues" evidence="1">
    <location>
        <begin position="295"/>
        <end position="307"/>
    </location>
</feature>
<feature type="region of interest" description="Disordered" evidence="1">
    <location>
        <begin position="496"/>
        <end position="552"/>
    </location>
</feature>
<dbReference type="OMA" id="TRMEMAN"/>
<proteinExistence type="predicted"/>
<evidence type="ECO:0000256" key="1">
    <source>
        <dbReference type="SAM" id="MobiDB-lite"/>
    </source>
</evidence>
<feature type="compositionally biased region" description="Basic and acidic residues" evidence="1">
    <location>
        <begin position="276"/>
        <end position="287"/>
    </location>
</feature>
<feature type="region of interest" description="Disordered" evidence="1">
    <location>
        <begin position="136"/>
        <end position="169"/>
    </location>
</feature>
<organism evidence="2 3">
    <name type="scientific">Rhodnius prolixus</name>
    <name type="common">Triatomid bug</name>
    <dbReference type="NCBI Taxonomy" id="13249"/>
    <lineage>
        <taxon>Eukaryota</taxon>
        <taxon>Metazoa</taxon>
        <taxon>Ecdysozoa</taxon>
        <taxon>Arthropoda</taxon>
        <taxon>Hexapoda</taxon>
        <taxon>Insecta</taxon>
        <taxon>Pterygota</taxon>
        <taxon>Neoptera</taxon>
        <taxon>Paraneoptera</taxon>
        <taxon>Hemiptera</taxon>
        <taxon>Heteroptera</taxon>
        <taxon>Panheteroptera</taxon>
        <taxon>Cimicomorpha</taxon>
        <taxon>Reduviidae</taxon>
        <taxon>Triatominae</taxon>
        <taxon>Rhodnius</taxon>
    </lineage>
</organism>
<dbReference type="Proteomes" id="UP000015103">
    <property type="component" value="Unassembled WGS sequence"/>
</dbReference>
<dbReference type="STRING" id="13249.T1HA58"/>
<feature type="compositionally biased region" description="Polar residues" evidence="1">
    <location>
        <begin position="496"/>
        <end position="509"/>
    </location>
</feature>
<dbReference type="AlphaFoldDB" id="T1HA58"/>
<reference evidence="2" key="1">
    <citation type="submission" date="2015-05" db="UniProtKB">
        <authorList>
            <consortium name="EnsemblMetazoa"/>
        </authorList>
    </citation>
    <scope>IDENTIFICATION</scope>
</reference>
<evidence type="ECO:0000313" key="3">
    <source>
        <dbReference type="Proteomes" id="UP000015103"/>
    </source>
</evidence>
<dbReference type="EMBL" id="ACPB03020095">
    <property type="status" value="NOT_ANNOTATED_CDS"/>
    <property type="molecule type" value="Genomic_DNA"/>
</dbReference>
<dbReference type="EnsemblMetazoa" id="RPRC000912-RA">
    <property type="protein sequence ID" value="RPRC000912-PA"/>
    <property type="gene ID" value="RPRC000912"/>
</dbReference>
<accession>T1HA58</accession>
<evidence type="ECO:0000313" key="2">
    <source>
        <dbReference type="EnsemblMetazoa" id="RPRC000912-PA"/>
    </source>
</evidence>
<dbReference type="HOGENOM" id="CLU_480057_0_0_1"/>
<name>T1HA58_RHOPR</name>
<feature type="compositionally biased region" description="Polar residues" evidence="1">
    <location>
        <begin position="521"/>
        <end position="542"/>
    </location>
</feature>
<dbReference type="VEuPathDB" id="VectorBase:RPRC000912"/>